<evidence type="ECO:0000313" key="1">
    <source>
        <dbReference type="EMBL" id="MEX6464080.1"/>
    </source>
</evidence>
<dbReference type="Proteomes" id="UP001560293">
    <property type="component" value="Unassembled WGS sequence"/>
</dbReference>
<accession>A0ABV3YGN0</accession>
<proteinExistence type="predicted"/>
<comment type="caution">
    <text evidence="1">The sequence shown here is derived from an EMBL/GenBank/DDBJ whole genome shotgun (WGS) entry which is preliminary data.</text>
</comment>
<protein>
    <submittedName>
        <fullName evidence="1">Uncharacterized protein</fullName>
    </submittedName>
</protein>
<reference evidence="2" key="1">
    <citation type="submission" date="2024-07" db="EMBL/GenBank/DDBJ databases">
        <title>Pseudomonas strain that inhibits Aeromonas fish pathogens.</title>
        <authorList>
            <person name="Wildschutte H."/>
        </authorList>
    </citation>
    <scope>NUCLEOTIDE SEQUENCE [LARGE SCALE GENOMIC DNA]</scope>
    <source>
        <strain evidence="2">n60</strain>
    </source>
</reference>
<keyword evidence="2" id="KW-1185">Reference proteome</keyword>
<organism evidence="1 2">
    <name type="scientific">Dietzia cinnamea</name>
    <dbReference type="NCBI Taxonomy" id="321318"/>
    <lineage>
        <taxon>Bacteria</taxon>
        <taxon>Bacillati</taxon>
        <taxon>Actinomycetota</taxon>
        <taxon>Actinomycetes</taxon>
        <taxon>Mycobacteriales</taxon>
        <taxon>Dietziaceae</taxon>
        <taxon>Dietzia</taxon>
    </lineage>
</organism>
<gene>
    <name evidence="1" type="ORF">AB6N35_06890</name>
</gene>
<dbReference type="EMBL" id="JBFTEZ010000002">
    <property type="protein sequence ID" value="MEX6464080.1"/>
    <property type="molecule type" value="Genomic_DNA"/>
</dbReference>
<dbReference type="RefSeq" id="WP_152428017.1">
    <property type="nucleotide sequence ID" value="NZ_JALXPR010000164.1"/>
</dbReference>
<sequence length="75" mass="7917">MINVTLDNDGATVARKLTNEASQAGDQTRLVMKVGDEIVSAVRVQGELRGDQMMVAIPPGAATEEILNNLNGHGN</sequence>
<evidence type="ECO:0000313" key="2">
    <source>
        <dbReference type="Proteomes" id="UP001560293"/>
    </source>
</evidence>
<name>A0ABV3YGN0_9ACTN</name>